<keyword evidence="3" id="KW-1185">Reference proteome</keyword>
<organism evidence="2 3">
    <name type="scientific">Caerostris extrusa</name>
    <name type="common">Bark spider</name>
    <name type="synonym">Caerostris bankana</name>
    <dbReference type="NCBI Taxonomy" id="172846"/>
    <lineage>
        <taxon>Eukaryota</taxon>
        <taxon>Metazoa</taxon>
        <taxon>Ecdysozoa</taxon>
        <taxon>Arthropoda</taxon>
        <taxon>Chelicerata</taxon>
        <taxon>Arachnida</taxon>
        <taxon>Araneae</taxon>
        <taxon>Araneomorphae</taxon>
        <taxon>Entelegynae</taxon>
        <taxon>Araneoidea</taxon>
        <taxon>Araneidae</taxon>
        <taxon>Caerostris</taxon>
    </lineage>
</organism>
<feature type="region of interest" description="Disordered" evidence="1">
    <location>
        <begin position="65"/>
        <end position="85"/>
    </location>
</feature>
<protein>
    <submittedName>
        <fullName evidence="2">Uncharacterized protein</fullName>
    </submittedName>
</protein>
<dbReference type="Proteomes" id="UP001054945">
    <property type="component" value="Unassembled WGS sequence"/>
</dbReference>
<evidence type="ECO:0000313" key="2">
    <source>
        <dbReference type="EMBL" id="GIZ01155.1"/>
    </source>
</evidence>
<dbReference type="EMBL" id="BPLR01018635">
    <property type="protein sequence ID" value="GIZ01155.1"/>
    <property type="molecule type" value="Genomic_DNA"/>
</dbReference>
<evidence type="ECO:0000256" key="1">
    <source>
        <dbReference type="SAM" id="MobiDB-lite"/>
    </source>
</evidence>
<comment type="caution">
    <text evidence="2">The sequence shown here is derived from an EMBL/GenBank/DDBJ whole genome shotgun (WGS) entry which is preliminary data.</text>
</comment>
<reference evidence="2 3" key="1">
    <citation type="submission" date="2021-06" db="EMBL/GenBank/DDBJ databases">
        <title>Caerostris extrusa draft genome.</title>
        <authorList>
            <person name="Kono N."/>
            <person name="Arakawa K."/>
        </authorList>
    </citation>
    <scope>NUCLEOTIDE SEQUENCE [LARGE SCALE GENOMIC DNA]</scope>
</reference>
<proteinExistence type="predicted"/>
<sequence>MLKTFSPRPSQGLGHPLNLWPDNSNKAMFFYKETFQFYISVNTVLTVFRDVPQDHFLCRFRFKEKKKGKKTSKREKGKAKRRVKNRAAFLTRSTSRGPFRALKRPPSPPQPNYWCRGLSESRSLTFLREPYPNCDVTHPLCSGKKCLREPLGQTLDACDRSV</sequence>
<gene>
    <name evidence="2" type="ORF">CEXT_87551</name>
</gene>
<name>A0AAV4Y2D3_CAEEX</name>
<accession>A0AAV4Y2D3</accession>
<dbReference type="AlphaFoldDB" id="A0AAV4Y2D3"/>
<evidence type="ECO:0000313" key="3">
    <source>
        <dbReference type="Proteomes" id="UP001054945"/>
    </source>
</evidence>